<dbReference type="AlphaFoldDB" id="A0A9P7Z441"/>
<evidence type="ECO:0000313" key="2">
    <source>
        <dbReference type="Proteomes" id="UP000887226"/>
    </source>
</evidence>
<gene>
    <name evidence="1" type="ORF">BJ878DRAFT_542174</name>
</gene>
<protein>
    <submittedName>
        <fullName evidence="1">Uncharacterized protein</fullName>
    </submittedName>
</protein>
<reference evidence="1" key="1">
    <citation type="journal article" date="2021" name="IMA Fungus">
        <title>Genomic characterization of three marine fungi, including Emericellopsis atlantica sp. nov. with signatures of a generalist lifestyle and marine biomass degradation.</title>
        <authorList>
            <person name="Hagestad O.C."/>
            <person name="Hou L."/>
            <person name="Andersen J.H."/>
            <person name="Hansen E.H."/>
            <person name="Altermark B."/>
            <person name="Li C."/>
            <person name="Kuhnert E."/>
            <person name="Cox R.J."/>
            <person name="Crous P.W."/>
            <person name="Spatafora J.W."/>
            <person name="Lail K."/>
            <person name="Amirebrahimi M."/>
            <person name="Lipzen A."/>
            <person name="Pangilinan J."/>
            <person name="Andreopoulos W."/>
            <person name="Hayes R.D."/>
            <person name="Ng V."/>
            <person name="Grigoriev I.V."/>
            <person name="Jackson S.A."/>
            <person name="Sutton T.D.S."/>
            <person name="Dobson A.D.W."/>
            <person name="Rama T."/>
        </authorList>
    </citation>
    <scope>NUCLEOTIDE SEQUENCE</scope>
    <source>
        <strain evidence="1">TRa3180A</strain>
    </source>
</reference>
<dbReference type="Proteomes" id="UP000887226">
    <property type="component" value="Unassembled WGS sequence"/>
</dbReference>
<name>A0A9P7Z441_9HELO</name>
<dbReference type="EMBL" id="MU253898">
    <property type="protein sequence ID" value="KAG9244550.1"/>
    <property type="molecule type" value="Genomic_DNA"/>
</dbReference>
<organism evidence="1 2">
    <name type="scientific">Calycina marina</name>
    <dbReference type="NCBI Taxonomy" id="1763456"/>
    <lineage>
        <taxon>Eukaryota</taxon>
        <taxon>Fungi</taxon>
        <taxon>Dikarya</taxon>
        <taxon>Ascomycota</taxon>
        <taxon>Pezizomycotina</taxon>
        <taxon>Leotiomycetes</taxon>
        <taxon>Helotiales</taxon>
        <taxon>Pezizellaceae</taxon>
        <taxon>Calycina</taxon>
    </lineage>
</organism>
<proteinExistence type="predicted"/>
<sequence>MDIGISRKQVKWGSDFAAARYNIITKLNKDDQAETDERENMGKLWNMSPRSAQRPTIPPQISIRTTSYHLRKVVSTNTSMKLAYTDEALYRILTSKLPDIFKATKDVLHLQPLTVDEKLKHLREIEMENKGDIDDEALAAYHRNKGRAGH</sequence>
<keyword evidence="2" id="KW-1185">Reference proteome</keyword>
<comment type="caution">
    <text evidence="1">The sequence shown here is derived from an EMBL/GenBank/DDBJ whole genome shotgun (WGS) entry which is preliminary data.</text>
</comment>
<accession>A0A9P7Z441</accession>
<evidence type="ECO:0000313" key="1">
    <source>
        <dbReference type="EMBL" id="KAG9244550.1"/>
    </source>
</evidence>